<accession>A0A0P4VY77</accession>
<keyword evidence="9" id="KW-0735">Signal-anchor</keyword>
<keyword evidence="6" id="KW-0808">Transferase</keyword>
<dbReference type="Pfam" id="PF02434">
    <property type="entry name" value="Fringe"/>
    <property type="match status" value="1"/>
</dbReference>
<keyword evidence="8" id="KW-0547">Nucleotide-binding</keyword>
<comment type="similarity">
    <text evidence="3">Belongs to the glycosyltransferase 31 family. Beta3-Gal-T subfamily.</text>
</comment>
<evidence type="ECO:0000256" key="3">
    <source>
        <dbReference type="ARBA" id="ARBA00006462"/>
    </source>
</evidence>
<dbReference type="GO" id="GO:0016020">
    <property type="term" value="C:membrane"/>
    <property type="evidence" value="ECO:0007669"/>
    <property type="project" value="UniProtKB-SubCell"/>
</dbReference>
<dbReference type="EMBL" id="GDRN01104002">
    <property type="protein sequence ID" value="JAI57981.1"/>
    <property type="molecule type" value="Transcribed_RNA"/>
</dbReference>
<feature type="domain" description="Fringe-like glycosyltransferase" evidence="13">
    <location>
        <begin position="92"/>
        <end position="265"/>
    </location>
</feature>
<proteinExistence type="inferred from homology"/>
<reference evidence="14" key="1">
    <citation type="submission" date="2015-09" db="EMBL/GenBank/DDBJ databases">
        <title>Scylla olivacea transcriptome.</title>
        <authorList>
            <person name="Ikhwanuddin M."/>
        </authorList>
    </citation>
    <scope>NUCLEOTIDE SEQUENCE</scope>
</reference>
<evidence type="ECO:0000313" key="14">
    <source>
        <dbReference type="EMBL" id="JAI57981.1"/>
    </source>
</evidence>
<organism evidence="14">
    <name type="scientific">Scylla olivacea</name>
    <name type="common">Orange mud crab</name>
    <name type="synonym">Cancer olivacea</name>
    <dbReference type="NCBI Taxonomy" id="85551"/>
    <lineage>
        <taxon>Eukaryota</taxon>
        <taxon>Metazoa</taxon>
        <taxon>Ecdysozoa</taxon>
        <taxon>Arthropoda</taxon>
        <taxon>Crustacea</taxon>
        <taxon>Multicrustacea</taxon>
        <taxon>Malacostraca</taxon>
        <taxon>Eumalacostraca</taxon>
        <taxon>Eucarida</taxon>
        <taxon>Decapoda</taxon>
        <taxon>Pleocyemata</taxon>
        <taxon>Brachyura</taxon>
        <taxon>Eubrachyura</taxon>
        <taxon>Portunoidea</taxon>
        <taxon>Portunidae</taxon>
        <taxon>Portuninae</taxon>
        <taxon>Scylla</taxon>
    </lineage>
</organism>
<name>A0A0P4VY77_SCYOL</name>
<feature type="transmembrane region" description="Helical" evidence="12">
    <location>
        <begin position="25"/>
        <end position="48"/>
    </location>
</feature>
<evidence type="ECO:0000256" key="1">
    <source>
        <dbReference type="ARBA" id="ARBA00004606"/>
    </source>
</evidence>
<dbReference type="GO" id="GO:0016263">
    <property type="term" value="F:glycoprotein-N-acetylgalactosamine 3-beta-galactosyltransferase activity"/>
    <property type="evidence" value="ECO:0007669"/>
    <property type="project" value="UniProtKB-EC"/>
</dbReference>
<evidence type="ECO:0000256" key="9">
    <source>
        <dbReference type="ARBA" id="ARBA00022968"/>
    </source>
</evidence>
<dbReference type="InterPro" id="IPR026050">
    <property type="entry name" value="C1GALT1/C1GALT1_chp1"/>
</dbReference>
<dbReference type="GO" id="GO:0000166">
    <property type="term" value="F:nucleotide binding"/>
    <property type="evidence" value="ECO:0007669"/>
    <property type="project" value="UniProtKB-KW"/>
</dbReference>
<evidence type="ECO:0000256" key="10">
    <source>
        <dbReference type="ARBA" id="ARBA00022989"/>
    </source>
</evidence>
<dbReference type="PANTHER" id="PTHR23033">
    <property type="entry name" value="BETA1,3-GALACTOSYLTRANSFERASE"/>
    <property type="match status" value="1"/>
</dbReference>
<keyword evidence="7 12" id="KW-0812">Transmembrane</keyword>
<sequence>MYSKVQGRPWTGVGLMRRRSRLTHIACVFACLAIIVALHQLLLLAYTYNDYILALLPKPHLPQQIRLGRGHERGGTTVGDAGNEGRNGVPRILCLIITSPAYHVTRARHVAATWSPHCTRAVFLTTLEDPTLPEVLLTPDAVTYDQLWEKVTKGFLWAYKVLGEFDWVVKADDDSFVFVENLRAAVKVLDPDSPLAAGVHLATWETGETYLNGGASYVLSRGAVRVLVERGIQDGKCQRELELGTLEDVNMAACLRLLGVKFLDSRDSEGRQRFHIYPPQELVDPRSEADLRHLWLRRVSVYPYKFGYEELSDEVISFHYVDAETMYLIYYLVYLVNPHADPPHRARSPFKSLPAQAT</sequence>
<comment type="subcellular location">
    <subcellularLocation>
        <location evidence="1">Membrane</location>
        <topology evidence="1">Single-pass type II membrane protein</topology>
    </subcellularLocation>
</comment>
<keyword evidence="5" id="KW-0328">Glycosyltransferase</keyword>
<evidence type="ECO:0000256" key="2">
    <source>
        <dbReference type="ARBA" id="ARBA00004922"/>
    </source>
</evidence>
<evidence type="ECO:0000256" key="12">
    <source>
        <dbReference type="SAM" id="Phobius"/>
    </source>
</evidence>
<evidence type="ECO:0000256" key="8">
    <source>
        <dbReference type="ARBA" id="ARBA00022741"/>
    </source>
</evidence>
<dbReference type="PANTHER" id="PTHR23033:SF14">
    <property type="entry name" value="GLYCOPROTEIN-N-ACETYLGALACTOSAMINE 3-BETA-GALACTOSYLTRANSFERASE 1-RELATED"/>
    <property type="match status" value="1"/>
</dbReference>
<evidence type="ECO:0000256" key="5">
    <source>
        <dbReference type="ARBA" id="ARBA00022676"/>
    </source>
</evidence>
<evidence type="ECO:0000259" key="13">
    <source>
        <dbReference type="Pfam" id="PF02434"/>
    </source>
</evidence>
<dbReference type="InterPro" id="IPR003378">
    <property type="entry name" value="Fringe-like_glycosylTrfase"/>
</dbReference>
<keyword evidence="10 12" id="KW-1133">Transmembrane helix</keyword>
<keyword evidence="11 12" id="KW-0472">Membrane</keyword>
<dbReference type="EC" id="2.4.1.122" evidence="4"/>
<comment type="pathway">
    <text evidence="2">Protein modification; protein glycosylation.</text>
</comment>
<dbReference type="AlphaFoldDB" id="A0A0P4VY77"/>
<evidence type="ECO:0000256" key="7">
    <source>
        <dbReference type="ARBA" id="ARBA00022692"/>
    </source>
</evidence>
<evidence type="ECO:0000256" key="6">
    <source>
        <dbReference type="ARBA" id="ARBA00022679"/>
    </source>
</evidence>
<protein>
    <recommendedName>
        <fullName evidence="4">N-acetylgalactosaminide beta-1,3-galactosyltransferase</fullName>
        <ecNumber evidence="4">2.4.1.122</ecNumber>
    </recommendedName>
</protein>
<evidence type="ECO:0000256" key="11">
    <source>
        <dbReference type="ARBA" id="ARBA00023136"/>
    </source>
</evidence>
<evidence type="ECO:0000256" key="4">
    <source>
        <dbReference type="ARBA" id="ARBA00012557"/>
    </source>
</evidence>
<dbReference type="Gene3D" id="3.90.550.50">
    <property type="match status" value="1"/>
</dbReference>